<dbReference type="Proteomes" id="UP000503162">
    <property type="component" value="Chromosome"/>
</dbReference>
<dbReference type="RefSeq" id="WP_166225506.1">
    <property type="nucleotide sequence ID" value="NZ_CP049989.1"/>
</dbReference>
<dbReference type="KEGG" id="hcz:G9Q37_05150"/>
<dbReference type="AlphaFoldDB" id="A0A6G8IEM8"/>
<accession>A0A6G8IEM8</accession>
<sequence length="390" mass="41388">MHHASVLRTPPHVPTQGMLPIAVPIALPPAAERDTTAAQPFEPHLVEPLRCFLRLDETDPATVNARAQEHRLFAWGPTASDARCVNQAIAHSDLPARALIEAGMDRVFVARPPDTHGLAAPPRVLVVPLGLHAVNAVRLLALKTALQALADRFGPAALAQLQVVCVGGRALLPAERQPVRAVMAEGLAGYGSAGWGRLTDHEREALLDGYEAALRQGLGDPASLQLPAHAPAVLGESDSARHLWHHAPALQELREAIGERAHFIEAQPGDHPGRQRDNTHGNALLLLRLADAQMALRPGEDTVWVCSDSLFCPRATQIFRGYCGQRGVAVQACSVALTGAGAAEEAGALEALLPLALRETACMLNEAVRSAADGPANWFVLPPPPGHAPH</sequence>
<organism evidence="1 2">
    <name type="scientific">Hydrogenophaga crocea</name>
    <dbReference type="NCBI Taxonomy" id="2716225"/>
    <lineage>
        <taxon>Bacteria</taxon>
        <taxon>Pseudomonadati</taxon>
        <taxon>Pseudomonadota</taxon>
        <taxon>Betaproteobacteria</taxon>
        <taxon>Burkholderiales</taxon>
        <taxon>Comamonadaceae</taxon>
        <taxon>Hydrogenophaga</taxon>
    </lineage>
</organism>
<gene>
    <name evidence="1" type="ORF">G9Q37_05150</name>
</gene>
<keyword evidence="2" id="KW-1185">Reference proteome</keyword>
<reference evidence="1 2" key="1">
    <citation type="submission" date="2020-03" db="EMBL/GenBank/DDBJ databases">
        <title>Hydrogenophaga sp. nov. isolated from cyanobacterial mat.</title>
        <authorList>
            <person name="Thorat V."/>
            <person name="Kirdat K."/>
            <person name="Tiwarekar B."/>
            <person name="Costa E.D."/>
            <person name="Yadav A."/>
        </authorList>
    </citation>
    <scope>NUCLEOTIDE SEQUENCE [LARGE SCALE GENOMIC DNA]</scope>
    <source>
        <strain evidence="1 2">BA0156</strain>
    </source>
</reference>
<evidence type="ECO:0000313" key="2">
    <source>
        <dbReference type="Proteomes" id="UP000503162"/>
    </source>
</evidence>
<evidence type="ECO:0000313" key="1">
    <source>
        <dbReference type="EMBL" id="QIM51569.1"/>
    </source>
</evidence>
<protein>
    <submittedName>
        <fullName evidence="1">Uncharacterized protein</fullName>
    </submittedName>
</protein>
<dbReference type="EMBL" id="CP049989">
    <property type="protein sequence ID" value="QIM51569.1"/>
    <property type="molecule type" value="Genomic_DNA"/>
</dbReference>
<name>A0A6G8IEM8_9BURK</name>
<proteinExistence type="predicted"/>